<reference evidence="1" key="2">
    <citation type="submission" date="2020-09" db="EMBL/GenBank/DDBJ databases">
        <authorList>
            <person name="Sun Q."/>
            <person name="Zhou Y."/>
        </authorList>
    </citation>
    <scope>NUCLEOTIDE SEQUENCE</scope>
    <source>
        <strain evidence="1">CGMCC 1.3617</strain>
    </source>
</reference>
<sequence>MLSWRIERDYQELKQEIGLGHYEGRGWHGFDHHAMLCIAAYGSLVAERAAILPSAKRITPRIEAPAIPATCRPRGAPDLA</sequence>
<comment type="caution">
    <text evidence="1">The sequence shown here is derived from an EMBL/GenBank/DDBJ whole genome shotgun (WGS) entry which is preliminary data.</text>
</comment>
<evidence type="ECO:0008006" key="3">
    <source>
        <dbReference type="Google" id="ProtNLM"/>
    </source>
</evidence>
<proteinExistence type="predicted"/>
<organism evidence="1 2">
    <name type="scientific">Neoroseomonas lacus</name>
    <dbReference type="NCBI Taxonomy" id="287609"/>
    <lineage>
        <taxon>Bacteria</taxon>
        <taxon>Pseudomonadati</taxon>
        <taxon>Pseudomonadota</taxon>
        <taxon>Alphaproteobacteria</taxon>
        <taxon>Acetobacterales</taxon>
        <taxon>Acetobacteraceae</taxon>
        <taxon>Neoroseomonas</taxon>
    </lineage>
</organism>
<dbReference type="Proteomes" id="UP000661507">
    <property type="component" value="Unassembled WGS sequence"/>
</dbReference>
<protein>
    <recommendedName>
        <fullName evidence="3">Transposase</fullName>
    </recommendedName>
</protein>
<evidence type="ECO:0000313" key="1">
    <source>
        <dbReference type="EMBL" id="GGJ44353.1"/>
    </source>
</evidence>
<dbReference type="AlphaFoldDB" id="A0A917L655"/>
<name>A0A917L655_9PROT</name>
<gene>
    <name evidence="1" type="ORF">GCM10011320_59800</name>
</gene>
<reference evidence="1" key="1">
    <citation type="journal article" date="2014" name="Int. J. Syst. Evol. Microbiol.">
        <title>Complete genome sequence of Corynebacterium casei LMG S-19264T (=DSM 44701T), isolated from a smear-ripened cheese.</title>
        <authorList>
            <consortium name="US DOE Joint Genome Institute (JGI-PGF)"/>
            <person name="Walter F."/>
            <person name="Albersmeier A."/>
            <person name="Kalinowski J."/>
            <person name="Ruckert C."/>
        </authorList>
    </citation>
    <scope>NUCLEOTIDE SEQUENCE</scope>
    <source>
        <strain evidence="1">CGMCC 1.3617</strain>
    </source>
</reference>
<keyword evidence="2" id="KW-1185">Reference proteome</keyword>
<accession>A0A917L655</accession>
<dbReference type="EMBL" id="BMKW01000032">
    <property type="protein sequence ID" value="GGJ44353.1"/>
    <property type="molecule type" value="Genomic_DNA"/>
</dbReference>
<evidence type="ECO:0000313" key="2">
    <source>
        <dbReference type="Proteomes" id="UP000661507"/>
    </source>
</evidence>